<dbReference type="PROSITE" id="PS51186">
    <property type="entry name" value="GNAT"/>
    <property type="match status" value="1"/>
</dbReference>
<sequence length="159" mass="17411">MIPSRFVLGDSSYVLRRASRADIRGIVELLRDDRLGATRESTDWPRYEAAFADIARDPNQFLAVIEAVGGGLVGTMQLTLIPGLSRGGACRLQIEAVRIAASARGSGLGTAMIEWAHEYGRERGATLAQLTTDRTRADALRFYRTVGYSTSHEGLKRNL</sequence>
<reference evidence="4" key="1">
    <citation type="journal article" date="2014" name="Int. J. Syst. Evol. Microbiol.">
        <title>Complete genome sequence of Corynebacterium casei LMG S-19264T (=DSM 44701T), isolated from a smear-ripened cheese.</title>
        <authorList>
            <consortium name="US DOE Joint Genome Institute (JGI-PGF)"/>
            <person name="Walter F."/>
            <person name="Albersmeier A."/>
            <person name="Kalinowski J."/>
            <person name="Ruckert C."/>
        </authorList>
    </citation>
    <scope>NUCLEOTIDE SEQUENCE</scope>
    <source>
        <strain evidence="4">CGMCC 1.15152</strain>
    </source>
</reference>
<accession>A0A917DFF2</accession>
<evidence type="ECO:0000313" key="4">
    <source>
        <dbReference type="EMBL" id="GGD35891.1"/>
    </source>
</evidence>
<dbReference type="InterPro" id="IPR016181">
    <property type="entry name" value="Acyl_CoA_acyltransferase"/>
</dbReference>
<dbReference type="CDD" id="cd04301">
    <property type="entry name" value="NAT_SF"/>
    <property type="match status" value="1"/>
</dbReference>
<dbReference type="AlphaFoldDB" id="A0A917DFF2"/>
<dbReference type="PANTHER" id="PTHR43072">
    <property type="entry name" value="N-ACETYLTRANSFERASE"/>
    <property type="match status" value="1"/>
</dbReference>
<dbReference type="Gene3D" id="3.40.630.30">
    <property type="match status" value="1"/>
</dbReference>
<dbReference type="EMBL" id="BMHO01000001">
    <property type="protein sequence ID" value="GGD35891.1"/>
    <property type="molecule type" value="Genomic_DNA"/>
</dbReference>
<dbReference type="InterPro" id="IPR000182">
    <property type="entry name" value="GNAT_dom"/>
</dbReference>
<evidence type="ECO:0000256" key="1">
    <source>
        <dbReference type="ARBA" id="ARBA00022679"/>
    </source>
</evidence>
<dbReference type="RefSeq" id="WP_188711712.1">
    <property type="nucleotide sequence ID" value="NZ_BMHO01000001.1"/>
</dbReference>
<protein>
    <submittedName>
        <fullName evidence="4">GNAT family acetyltransferase</fullName>
    </submittedName>
</protein>
<evidence type="ECO:0000256" key="2">
    <source>
        <dbReference type="ARBA" id="ARBA00023315"/>
    </source>
</evidence>
<keyword evidence="5" id="KW-1185">Reference proteome</keyword>
<dbReference type="Pfam" id="PF00583">
    <property type="entry name" value="Acetyltransf_1"/>
    <property type="match status" value="1"/>
</dbReference>
<evidence type="ECO:0000313" key="5">
    <source>
        <dbReference type="Proteomes" id="UP000633205"/>
    </source>
</evidence>
<dbReference type="GO" id="GO:0016747">
    <property type="term" value="F:acyltransferase activity, transferring groups other than amino-acyl groups"/>
    <property type="evidence" value="ECO:0007669"/>
    <property type="project" value="InterPro"/>
</dbReference>
<keyword evidence="2" id="KW-0012">Acyltransferase</keyword>
<comment type="caution">
    <text evidence="4">The sequence shown here is derived from an EMBL/GenBank/DDBJ whole genome shotgun (WGS) entry which is preliminary data.</text>
</comment>
<dbReference type="Proteomes" id="UP000633205">
    <property type="component" value="Unassembled WGS sequence"/>
</dbReference>
<gene>
    <name evidence="4" type="ORF">GCM10010915_15580</name>
</gene>
<evidence type="ECO:0000259" key="3">
    <source>
        <dbReference type="PROSITE" id="PS51186"/>
    </source>
</evidence>
<feature type="domain" description="N-acetyltransferase" evidence="3">
    <location>
        <begin position="13"/>
        <end position="159"/>
    </location>
</feature>
<organism evidence="4 5">
    <name type="scientific">Microbacterium faecale</name>
    <dbReference type="NCBI Taxonomy" id="1804630"/>
    <lineage>
        <taxon>Bacteria</taxon>
        <taxon>Bacillati</taxon>
        <taxon>Actinomycetota</taxon>
        <taxon>Actinomycetes</taxon>
        <taxon>Micrococcales</taxon>
        <taxon>Microbacteriaceae</taxon>
        <taxon>Microbacterium</taxon>
    </lineage>
</organism>
<dbReference type="PANTHER" id="PTHR43072:SF23">
    <property type="entry name" value="UPF0039 PROTEIN C11D3.02C"/>
    <property type="match status" value="1"/>
</dbReference>
<name>A0A917DFF2_9MICO</name>
<keyword evidence="1" id="KW-0808">Transferase</keyword>
<proteinExistence type="predicted"/>
<reference evidence="4" key="2">
    <citation type="submission" date="2020-09" db="EMBL/GenBank/DDBJ databases">
        <authorList>
            <person name="Sun Q."/>
            <person name="Zhou Y."/>
        </authorList>
    </citation>
    <scope>NUCLEOTIDE SEQUENCE</scope>
    <source>
        <strain evidence="4">CGMCC 1.15152</strain>
    </source>
</reference>
<dbReference type="SUPFAM" id="SSF55729">
    <property type="entry name" value="Acyl-CoA N-acyltransferases (Nat)"/>
    <property type="match status" value="1"/>
</dbReference>